<dbReference type="Proteomes" id="UP000294835">
    <property type="component" value="Unassembled WGS sequence"/>
</dbReference>
<keyword evidence="1" id="KW-0812">Transmembrane</keyword>
<keyword evidence="3" id="KW-1185">Reference proteome</keyword>
<sequence length="120" mass="12319">MGLHPIRTAERRVADLSRRLALGTIAGLAMAAGLGFLTVAAWLVLSAQNGAVFAAAVIGMAYLGLGLVLAAIAAARRNEPRDDAPKPCHDPQDTFARMAEGFAAGLEAGRAARDGPNGRA</sequence>
<protein>
    <submittedName>
        <fullName evidence="2">Putative superfamily III holin-X</fullName>
    </submittedName>
</protein>
<dbReference type="OrthoDB" id="7874165at2"/>
<reference evidence="2 3" key="1">
    <citation type="submission" date="2019-03" db="EMBL/GenBank/DDBJ databases">
        <title>Genomic Encyclopedia of Type Strains, Phase IV (KMG-IV): sequencing the most valuable type-strain genomes for metagenomic binning, comparative biology and taxonomic classification.</title>
        <authorList>
            <person name="Goeker M."/>
        </authorList>
    </citation>
    <scope>NUCLEOTIDE SEQUENCE [LARGE SCALE GENOMIC DNA]</scope>
    <source>
        <strain evidence="2 3">DSM 18063</strain>
    </source>
</reference>
<dbReference type="RefSeq" id="WP_132460921.1">
    <property type="nucleotide sequence ID" value="NZ_SLXP01000002.1"/>
</dbReference>
<feature type="transmembrane region" description="Helical" evidence="1">
    <location>
        <begin position="51"/>
        <end position="75"/>
    </location>
</feature>
<evidence type="ECO:0000313" key="3">
    <source>
        <dbReference type="Proteomes" id="UP000294835"/>
    </source>
</evidence>
<evidence type="ECO:0000256" key="1">
    <source>
        <dbReference type="SAM" id="Phobius"/>
    </source>
</evidence>
<evidence type="ECO:0000313" key="2">
    <source>
        <dbReference type="EMBL" id="TCP43065.1"/>
    </source>
</evidence>
<feature type="transmembrane region" description="Helical" evidence="1">
    <location>
        <begin position="20"/>
        <end position="45"/>
    </location>
</feature>
<keyword evidence="1" id="KW-0472">Membrane</keyword>
<accession>A0A4R2Q8L5</accession>
<gene>
    <name evidence="2" type="ORF">EV662_102258</name>
</gene>
<dbReference type="EMBL" id="SLXP01000002">
    <property type="protein sequence ID" value="TCP43065.1"/>
    <property type="molecule type" value="Genomic_DNA"/>
</dbReference>
<proteinExistence type="predicted"/>
<keyword evidence="1" id="KW-1133">Transmembrane helix</keyword>
<comment type="caution">
    <text evidence="2">The sequence shown here is derived from an EMBL/GenBank/DDBJ whole genome shotgun (WGS) entry which is preliminary data.</text>
</comment>
<organism evidence="2 3">
    <name type="scientific">Rhodovulum marinum</name>
    <dbReference type="NCBI Taxonomy" id="320662"/>
    <lineage>
        <taxon>Bacteria</taxon>
        <taxon>Pseudomonadati</taxon>
        <taxon>Pseudomonadota</taxon>
        <taxon>Alphaproteobacteria</taxon>
        <taxon>Rhodobacterales</taxon>
        <taxon>Paracoccaceae</taxon>
        <taxon>Rhodovulum</taxon>
    </lineage>
</organism>
<name>A0A4R2Q8L5_9RHOB</name>
<dbReference type="AlphaFoldDB" id="A0A4R2Q8L5"/>